<keyword evidence="2" id="KW-0136">Cellulose degradation</keyword>
<keyword evidence="5" id="KW-0378">Hydrolase</keyword>
<feature type="domain" description="Auxiliary Activity family 9 catalytic" evidence="4">
    <location>
        <begin position="117"/>
        <end position="200"/>
    </location>
</feature>
<dbReference type="EMBL" id="JACGCI010000030">
    <property type="protein sequence ID" value="KAF6755432.1"/>
    <property type="molecule type" value="Genomic_DNA"/>
</dbReference>
<name>A0A8H6M8V4_9AGAR</name>
<protein>
    <recommendedName>
        <fullName evidence="2">AA9 family lytic polysaccharide monooxygenase</fullName>
        <ecNumber evidence="2">1.14.99.56</ecNumber>
    </recommendedName>
    <alternativeName>
        <fullName evidence="2">Endo-beta-1,4-glucanase</fullName>
    </alternativeName>
    <alternativeName>
        <fullName evidence="2">Glycosyl hydrolase 61 family protein</fullName>
    </alternativeName>
</protein>
<evidence type="ECO:0000313" key="6">
    <source>
        <dbReference type="Proteomes" id="UP000521943"/>
    </source>
</evidence>
<keyword evidence="2" id="KW-0964">Secreted</keyword>
<evidence type="ECO:0000259" key="4">
    <source>
        <dbReference type="Pfam" id="PF03443"/>
    </source>
</evidence>
<comment type="subcellular location">
    <subcellularLocation>
        <location evidence="2">Secreted</location>
    </subcellularLocation>
</comment>
<feature type="compositionally biased region" description="Basic and acidic residues" evidence="3">
    <location>
        <begin position="30"/>
        <end position="62"/>
    </location>
</feature>
<dbReference type="InterPro" id="IPR005103">
    <property type="entry name" value="AA9_LPMO"/>
</dbReference>
<keyword evidence="2" id="KW-0119">Carbohydrate metabolism</keyword>
<keyword evidence="2" id="KW-0624">Polysaccharide degradation</keyword>
<dbReference type="PANTHER" id="PTHR33353">
    <property type="entry name" value="PUTATIVE (AFU_ORTHOLOGUE AFUA_1G12560)-RELATED"/>
    <property type="match status" value="1"/>
</dbReference>
<dbReference type="GO" id="GO:0005576">
    <property type="term" value="C:extracellular region"/>
    <property type="evidence" value="ECO:0007669"/>
    <property type="project" value="UniProtKB-SubCell"/>
</dbReference>
<evidence type="ECO:0000256" key="1">
    <source>
        <dbReference type="ARBA" id="ARBA00023157"/>
    </source>
</evidence>
<evidence type="ECO:0000256" key="2">
    <source>
        <dbReference type="RuleBase" id="RU368122"/>
    </source>
</evidence>
<comment type="catalytic activity">
    <reaction evidence="2">
        <text>[(1-&gt;4)-beta-D-glucosyl]n+m + reduced acceptor + O2 = 4-dehydro-beta-D-glucosyl-[(1-&gt;4)-beta-D-glucosyl]n-1 + [(1-&gt;4)-beta-D-glucosyl]m + acceptor + H2O.</text>
        <dbReference type="EC" id="1.14.99.56"/>
    </reaction>
</comment>
<comment type="caution">
    <text evidence="5">The sequence shown here is derived from an EMBL/GenBank/DDBJ whole genome shotgun (WGS) entry which is preliminary data.</text>
</comment>
<dbReference type="PANTHER" id="PTHR33353:SF19">
    <property type="entry name" value="GLYCOSYLHYDROLASE FAMILY 61-8 PROTEIN"/>
    <property type="match status" value="1"/>
</dbReference>
<proteinExistence type="predicted"/>
<sequence>MWRKRTIETGFRAQGLIRVSWAGGRIQPARRWDTPGKDAGGRATKNRADCDDLNEYMRSDGERSEEDEVKNRKGRDARPSLQEKYVGIELRRHAACPFHRKDEAWIERPVSGILAKVQWGNGLIMKSPAYDMTSIPASLASGEYLMRHDSELLALHQANTPQFYPECAGLIRSGGGSANPGARFKTKFPGGCSMSDPGVKLIPSPPTDFQDPRSGMGRPRREEIGISFLTPNVNVVGNASVIKCPRHTVTWTCQCLMFELRLVQYWALIGIDRRLGHLPSFLRCDEHHFYGEIDKQSLTSDYHIPFCIDQGLWGSNSLLDRARIPHWRNN</sequence>
<dbReference type="Pfam" id="PF03443">
    <property type="entry name" value="AA9"/>
    <property type="match status" value="1"/>
</dbReference>
<dbReference type="EC" id="1.14.99.56" evidence="2"/>
<dbReference type="Gene3D" id="2.70.50.70">
    <property type="match status" value="1"/>
</dbReference>
<evidence type="ECO:0000256" key="3">
    <source>
        <dbReference type="SAM" id="MobiDB-lite"/>
    </source>
</evidence>
<dbReference type="InterPro" id="IPR049892">
    <property type="entry name" value="AA9"/>
</dbReference>
<comment type="function">
    <text evidence="2">Lytic polysaccharide monooxygenase (LMPO) that depolymerizes crystalline and amorphous polysaccharides via the oxidation of scissile alpha- or beta-(1-4)-glycosidic bonds, yielding C1 and/or C4 oxidation products. Catalysis by LPMOs requires the reduction of the active-site copper from Cu(II) to Cu(I) by a reducing agent and H(2)O(2) or O(2) as a cosubstrate.</text>
</comment>
<dbReference type="OrthoDB" id="4849160at2759"/>
<dbReference type="AlphaFoldDB" id="A0A8H6M8V4"/>
<keyword evidence="1 2" id="KW-1015">Disulfide bond</keyword>
<keyword evidence="6" id="KW-1185">Reference proteome</keyword>
<feature type="compositionally biased region" description="Basic and acidic residues" evidence="3">
    <location>
        <begin position="69"/>
        <end position="78"/>
    </location>
</feature>
<feature type="region of interest" description="Disordered" evidence="3">
    <location>
        <begin position="28"/>
        <end position="78"/>
    </location>
</feature>
<accession>A0A8H6M8V4</accession>
<dbReference type="Proteomes" id="UP000521943">
    <property type="component" value="Unassembled WGS sequence"/>
</dbReference>
<dbReference type="GO" id="GO:0030248">
    <property type="term" value="F:cellulose binding"/>
    <property type="evidence" value="ECO:0007669"/>
    <property type="project" value="UniProtKB-UniRule"/>
</dbReference>
<gene>
    <name evidence="5" type="ORF">DFP72DRAFT_1045559</name>
</gene>
<dbReference type="GO" id="GO:0030245">
    <property type="term" value="P:cellulose catabolic process"/>
    <property type="evidence" value="ECO:0007669"/>
    <property type="project" value="UniProtKB-UniRule"/>
</dbReference>
<organism evidence="5 6">
    <name type="scientific">Ephemerocybe angulata</name>
    <dbReference type="NCBI Taxonomy" id="980116"/>
    <lineage>
        <taxon>Eukaryota</taxon>
        <taxon>Fungi</taxon>
        <taxon>Dikarya</taxon>
        <taxon>Basidiomycota</taxon>
        <taxon>Agaricomycotina</taxon>
        <taxon>Agaricomycetes</taxon>
        <taxon>Agaricomycetidae</taxon>
        <taxon>Agaricales</taxon>
        <taxon>Agaricineae</taxon>
        <taxon>Psathyrellaceae</taxon>
        <taxon>Ephemerocybe</taxon>
    </lineage>
</organism>
<evidence type="ECO:0000313" key="5">
    <source>
        <dbReference type="EMBL" id="KAF6755432.1"/>
    </source>
</evidence>
<dbReference type="GO" id="GO:0008810">
    <property type="term" value="F:cellulase activity"/>
    <property type="evidence" value="ECO:0007669"/>
    <property type="project" value="UniProtKB-UniRule"/>
</dbReference>
<reference evidence="5 6" key="1">
    <citation type="submission" date="2020-07" db="EMBL/GenBank/DDBJ databases">
        <title>Comparative genomics of pyrophilous fungi reveals a link between fire events and developmental genes.</title>
        <authorList>
            <consortium name="DOE Joint Genome Institute"/>
            <person name="Steindorff A.S."/>
            <person name="Carver A."/>
            <person name="Calhoun S."/>
            <person name="Stillman K."/>
            <person name="Liu H."/>
            <person name="Lipzen A."/>
            <person name="Pangilinan J."/>
            <person name="Labutti K."/>
            <person name="Bruns T.D."/>
            <person name="Grigoriev I.V."/>
        </authorList>
    </citation>
    <scope>NUCLEOTIDE SEQUENCE [LARGE SCALE GENOMIC DNA]</scope>
    <source>
        <strain evidence="5 6">CBS 144469</strain>
    </source>
</reference>
<comment type="domain">
    <text evidence="2">Has a modular structure: an endo-beta-1,4-glucanase catalytic module at the N-terminus, a linker rich in serines and threonines, and a C-terminal carbohydrate-binding module (CBM).</text>
</comment>